<evidence type="ECO:0000256" key="1">
    <source>
        <dbReference type="SAM" id="MobiDB-lite"/>
    </source>
</evidence>
<dbReference type="PANTHER" id="PTHR41771:SF1">
    <property type="entry name" value="MEMBRANE PROTEIN"/>
    <property type="match status" value="1"/>
</dbReference>
<reference evidence="3 4" key="1">
    <citation type="submission" date="2023-06" db="EMBL/GenBank/DDBJ databases">
        <title>Draft genome sequence of Gleimia hominis type strain CCUG 57540T.</title>
        <authorList>
            <person name="Salva-Serra F."/>
            <person name="Cardew S."/>
            <person name="Jensie Markopoulos S."/>
            <person name="Ohlen M."/>
            <person name="Inganas E."/>
            <person name="Svensson-Stadler L."/>
            <person name="Moore E.R.B."/>
        </authorList>
    </citation>
    <scope>NUCLEOTIDE SEQUENCE [LARGE SCALE GENOMIC DNA]</scope>
    <source>
        <strain evidence="3 4">CCUG 57540</strain>
    </source>
</reference>
<protein>
    <submittedName>
        <fullName evidence="3">YibE/F family protein</fullName>
    </submittedName>
</protein>
<comment type="caution">
    <text evidence="3">The sequence shown here is derived from an EMBL/GenBank/DDBJ whole genome shotgun (WGS) entry which is preliminary data.</text>
</comment>
<evidence type="ECO:0000313" key="3">
    <source>
        <dbReference type="EMBL" id="MDT3766958.1"/>
    </source>
</evidence>
<evidence type="ECO:0000256" key="2">
    <source>
        <dbReference type="SAM" id="Phobius"/>
    </source>
</evidence>
<sequence length="475" mass="49550">MSHAHHNHRPLELPHKRLLRIRLTLAAIVLPLAIATVVGLVLLWPAGKTPVGSVDAVHKDATAGTATITDLRTESCEEVGGTYGGEGGTSGGTGGTSEEEGTSQGEGTSGADGTGQANAVCARVDRGLNVGQTVVVQVPPEVYQSLKKGTHLKILQNKLPIASSVETAEPMAETEPNQEGTSGADATQPQNPDATQPQNPEVITYYWDIERGTSMATLIAIYVVLVLIVARVRGAAAICGLAASVLVLLYFVMPALMGGEHALAVTITGISAMMFSSVYLAHGISIRTTTALLGTFGGVVLTVVIAVWQVGTNHLSGASNEDAQLIFGFIPAISLQWLLICGIVIAGLGALNDVTITQASAVWELHEANPRMGRARLFARAMRIGRDHIASTVYTLAFAYAGTALPALLLALMVRRSGWDLVTSASIAEEVVRTLIASIGLIAAIPLTTAVGTLLVSITKPPAAEPQMRSDKKSA</sequence>
<dbReference type="RefSeq" id="WP_313272215.1">
    <property type="nucleotide sequence ID" value="NZ_JASXSX010000001.1"/>
</dbReference>
<gene>
    <name evidence="3" type="ORF">QS713_02620</name>
</gene>
<feature type="transmembrane region" description="Helical" evidence="2">
    <location>
        <begin position="323"/>
        <end position="351"/>
    </location>
</feature>
<keyword evidence="2" id="KW-0812">Transmembrane</keyword>
<organism evidence="3 4">
    <name type="scientific">Gleimia hominis</name>
    <dbReference type="NCBI Taxonomy" id="595468"/>
    <lineage>
        <taxon>Bacteria</taxon>
        <taxon>Bacillati</taxon>
        <taxon>Actinomycetota</taxon>
        <taxon>Actinomycetes</taxon>
        <taxon>Actinomycetales</taxon>
        <taxon>Actinomycetaceae</taxon>
        <taxon>Gleimia</taxon>
    </lineage>
</organism>
<feature type="transmembrane region" description="Helical" evidence="2">
    <location>
        <begin position="392"/>
        <end position="414"/>
    </location>
</feature>
<feature type="transmembrane region" description="Helical" evidence="2">
    <location>
        <begin position="21"/>
        <end position="44"/>
    </location>
</feature>
<feature type="region of interest" description="Disordered" evidence="1">
    <location>
        <begin position="165"/>
        <end position="198"/>
    </location>
</feature>
<keyword evidence="2" id="KW-0472">Membrane</keyword>
<dbReference type="PANTHER" id="PTHR41771">
    <property type="entry name" value="MEMBRANE PROTEIN-RELATED"/>
    <property type="match status" value="1"/>
</dbReference>
<evidence type="ECO:0000313" key="4">
    <source>
        <dbReference type="Proteomes" id="UP001247542"/>
    </source>
</evidence>
<feature type="compositionally biased region" description="Polar residues" evidence="1">
    <location>
        <begin position="175"/>
        <end position="198"/>
    </location>
</feature>
<proteinExistence type="predicted"/>
<feature type="transmembrane region" description="Helical" evidence="2">
    <location>
        <begin position="212"/>
        <end position="230"/>
    </location>
</feature>
<feature type="transmembrane region" description="Helical" evidence="2">
    <location>
        <begin position="292"/>
        <end position="311"/>
    </location>
</feature>
<feature type="transmembrane region" description="Helical" evidence="2">
    <location>
        <begin position="262"/>
        <end position="280"/>
    </location>
</feature>
<dbReference type="Pfam" id="PF07907">
    <property type="entry name" value="YibE_F"/>
    <property type="match status" value="1"/>
</dbReference>
<keyword evidence="2" id="KW-1133">Transmembrane helix</keyword>
<feature type="transmembrane region" description="Helical" evidence="2">
    <location>
        <begin position="237"/>
        <end position="256"/>
    </location>
</feature>
<keyword evidence="4" id="KW-1185">Reference proteome</keyword>
<dbReference type="EMBL" id="JASXSX010000001">
    <property type="protein sequence ID" value="MDT3766958.1"/>
    <property type="molecule type" value="Genomic_DNA"/>
</dbReference>
<feature type="region of interest" description="Disordered" evidence="1">
    <location>
        <begin position="75"/>
        <end position="116"/>
    </location>
</feature>
<name>A0ABU3I9B4_9ACTO</name>
<feature type="transmembrane region" description="Helical" evidence="2">
    <location>
        <begin position="434"/>
        <end position="459"/>
    </location>
</feature>
<accession>A0ABU3I9B4</accession>
<dbReference type="Proteomes" id="UP001247542">
    <property type="component" value="Unassembled WGS sequence"/>
</dbReference>
<dbReference type="InterPro" id="IPR012507">
    <property type="entry name" value="YibE_F"/>
</dbReference>
<feature type="compositionally biased region" description="Gly residues" evidence="1">
    <location>
        <begin position="81"/>
        <end position="95"/>
    </location>
</feature>